<keyword evidence="9" id="KW-1185">Reference proteome</keyword>
<feature type="transmembrane region" description="Helical" evidence="6">
    <location>
        <begin position="54"/>
        <end position="78"/>
    </location>
</feature>
<evidence type="ECO:0000256" key="6">
    <source>
        <dbReference type="SAM" id="Phobius"/>
    </source>
</evidence>
<evidence type="ECO:0000256" key="5">
    <source>
        <dbReference type="ARBA" id="ARBA00023136"/>
    </source>
</evidence>
<protein>
    <submittedName>
        <fullName evidence="8">MFS transporter</fullName>
    </submittedName>
</protein>
<feature type="transmembrane region" description="Helical" evidence="6">
    <location>
        <begin position="341"/>
        <end position="363"/>
    </location>
</feature>
<keyword evidence="3 6" id="KW-0812">Transmembrane</keyword>
<feature type="transmembrane region" description="Helical" evidence="6">
    <location>
        <begin position="282"/>
        <end position="305"/>
    </location>
</feature>
<proteinExistence type="predicted"/>
<dbReference type="SUPFAM" id="SSF103473">
    <property type="entry name" value="MFS general substrate transporter"/>
    <property type="match status" value="1"/>
</dbReference>
<evidence type="ECO:0000256" key="1">
    <source>
        <dbReference type="ARBA" id="ARBA00004651"/>
    </source>
</evidence>
<dbReference type="GO" id="GO:0022857">
    <property type="term" value="F:transmembrane transporter activity"/>
    <property type="evidence" value="ECO:0007669"/>
    <property type="project" value="InterPro"/>
</dbReference>
<keyword evidence="4 6" id="KW-1133">Transmembrane helix</keyword>
<feature type="transmembrane region" description="Helical" evidence="6">
    <location>
        <begin position="85"/>
        <end position="107"/>
    </location>
</feature>
<comment type="caution">
    <text evidence="8">The sequence shown here is derived from an EMBL/GenBank/DDBJ whole genome shotgun (WGS) entry which is preliminary data.</text>
</comment>
<dbReference type="PANTHER" id="PTHR43124">
    <property type="entry name" value="PURINE EFFLUX PUMP PBUE"/>
    <property type="match status" value="1"/>
</dbReference>
<dbReference type="InterPro" id="IPR020846">
    <property type="entry name" value="MFS_dom"/>
</dbReference>
<feature type="transmembrane region" description="Helical" evidence="6">
    <location>
        <begin position="175"/>
        <end position="193"/>
    </location>
</feature>
<organism evidence="8 9">
    <name type="scientific">Agrobacterium leguminum</name>
    <dbReference type="NCBI Taxonomy" id="2792015"/>
    <lineage>
        <taxon>Bacteria</taxon>
        <taxon>Pseudomonadati</taxon>
        <taxon>Pseudomonadota</taxon>
        <taxon>Alphaproteobacteria</taxon>
        <taxon>Hyphomicrobiales</taxon>
        <taxon>Rhizobiaceae</taxon>
        <taxon>Rhizobium/Agrobacterium group</taxon>
        <taxon>Agrobacterium</taxon>
    </lineage>
</organism>
<evidence type="ECO:0000313" key="8">
    <source>
        <dbReference type="EMBL" id="MCZ7911502.1"/>
    </source>
</evidence>
<dbReference type="InterPro" id="IPR050189">
    <property type="entry name" value="MFS_Efflux_Transporters"/>
</dbReference>
<dbReference type="InterPro" id="IPR036259">
    <property type="entry name" value="MFS_trans_sf"/>
</dbReference>
<dbReference type="PANTHER" id="PTHR43124:SF10">
    <property type="entry name" value="PURINE EFFLUX PUMP PBUE"/>
    <property type="match status" value="1"/>
</dbReference>
<keyword evidence="5 6" id="KW-0472">Membrane</keyword>
<dbReference type="PROSITE" id="PS50850">
    <property type="entry name" value="MFS"/>
    <property type="match status" value="1"/>
</dbReference>
<gene>
    <name evidence="8" type="ORF">O9X94_19435</name>
</gene>
<feature type="transmembrane region" description="Helical" evidence="6">
    <location>
        <begin position="369"/>
        <end position="389"/>
    </location>
</feature>
<evidence type="ECO:0000256" key="4">
    <source>
        <dbReference type="ARBA" id="ARBA00022989"/>
    </source>
</evidence>
<accession>A0A9X3KGP6</accession>
<feature type="transmembrane region" description="Helical" evidence="6">
    <location>
        <begin position="147"/>
        <end position="169"/>
    </location>
</feature>
<feature type="transmembrane region" description="Helical" evidence="6">
    <location>
        <begin position="113"/>
        <end position="135"/>
    </location>
</feature>
<keyword evidence="2" id="KW-1003">Cell membrane</keyword>
<dbReference type="EMBL" id="JAPZLT010000011">
    <property type="protein sequence ID" value="MCZ7911502.1"/>
    <property type="molecule type" value="Genomic_DNA"/>
</dbReference>
<reference evidence="8" key="1">
    <citation type="submission" date="2022-12" db="EMBL/GenBank/DDBJ databases">
        <title>Draft genome sequences of 22 rhizogenic Agrobacterium biovar 1 strains, the causative agent of hairy root disease.</title>
        <authorList>
            <person name="Kim N."/>
            <person name="Vargas P."/>
            <person name="Rediers H."/>
        </authorList>
    </citation>
    <scope>NUCLEOTIDE SEQUENCE</scope>
    <source>
        <strain evidence="8">ST07.17.026</strain>
    </source>
</reference>
<evidence type="ECO:0000313" key="9">
    <source>
        <dbReference type="Proteomes" id="UP001151309"/>
    </source>
</evidence>
<dbReference type="GO" id="GO:0005886">
    <property type="term" value="C:plasma membrane"/>
    <property type="evidence" value="ECO:0007669"/>
    <property type="project" value="UniProtKB-SubCell"/>
</dbReference>
<comment type="subcellular location">
    <subcellularLocation>
        <location evidence="1">Cell membrane</location>
        <topology evidence="1">Multi-pass membrane protein</topology>
    </subcellularLocation>
</comment>
<evidence type="ECO:0000256" key="3">
    <source>
        <dbReference type="ARBA" id="ARBA00022692"/>
    </source>
</evidence>
<dbReference type="RefSeq" id="WP_269832280.1">
    <property type="nucleotide sequence ID" value="NZ_JAPZLT010000011.1"/>
</dbReference>
<evidence type="ECO:0000259" key="7">
    <source>
        <dbReference type="PROSITE" id="PS50850"/>
    </source>
</evidence>
<name>A0A9X3KGP6_9HYPH</name>
<feature type="transmembrane region" description="Helical" evidence="6">
    <location>
        <begin position="214"/>
        <end position="237"/>
    </location>
</feature>
<dbReference type="Gene3D" id="1.20.1250.20">
    <property type="entry name" value="MFS general substrate transporter like domains"/>
    <property type="match status" value="1"/>
</dbReference>
<evidence type="ECO:0000256" key="2">
    <source>
        <dbReference type="ARBA" id="ARBA00022475"/>
    </source>
</evidence>
<dbReference type="Proteomes" id="UP001151309">
    <property type="component" value="Unassembled WGS sequence"/>
</dbReference>
<feature type="domain" description="Major facilitator superfamily (MFS) profile" evidence="7">
    <location>
        <begin position="19"/>
        <end position="396"/>
    </location>
</feature>
<feature type="transmembrane region" description="Helical" evidence="6">
    <location>
        <begin position="311"/>
        <end position="329"/>
    </location>
</feature>
<sequence length="404" mass="42460">MNIQAKVRAPERRDTNELSIIILSLAAFVIVTTEFIIIGLMPNMARDLEISIPMAGQLVTSFALIVVFAGPPLTALVAKIERRALFTWILVAFAVSNVAVALAPGFWTVLLARVVPATLLPVFWGVGSDAAAMLVSKEKAGRAISTVYFGVTGALLFGIPLGTVLGDAIGWRGTFWILAAMSVLMAILLYAAMPKLFPTETESLRQQIGSLSNRFFIANLLLSFAIFTAMFGAYTYLADMLEGYAHIAPAQVGWWLMGFGTVGLLGNYLAGRMVDNQPVKATVIFCLLLGLGAAGAIFSVAYMAIFVASLVAWGIAHTALFPLGQIRVINAANDGKALAGTLNISACNSGIAAGAILGGWAINQGGVRAAILGAALLVAICAIASPLVARLRPELCCEEGVGEL</sequence>
<dbReference type="AlphaFoldDB" id="A0A9X3KGP6"/>
<dbReference type="Pfam" id="PF07690">
    <property type="entry name" value="MFS_1"/>
    <property type="match status" value="1"/>
</dbReference>
<feature type="transmembrane region" description="Helical" evidence="6">
    <location>
        <begin position="252"/>
        <end position="270"/>
    </location>
</feature>
<dbReference type="InterPro" id="IPR011701">
    <property type="entry name" value="MFS"/>
</dbReference>
<feature type="transmembrane region" description="Helical" evidence="6">
    <location>
        <begin position="20"/>
        <end position="42"/>
    </location>
</feature>
<dbReference type="CDD" id="cd17324">
    <property type="entry name" value="MFS_NepI_like"/>
    <property type="match status" value="1"/>
</dbReference>